<proteinExistence type="predicted"/>
<organism evidence="1 2">
    <name type="scientific">Popillia japonica</name>
    <name type="common">Japanese beetle</name>
    <dbReference type="NCBI Taxonomy" id="7064"/>
    <lineage>
        <taxon>Eukaryota</taxon>
        <taxon>Metazoa</taxon>
        <taxon>Ecdysozoa</taxon>
        <taxon>Arthropoda</taxon>
        <taxon>Hexapoda</taxon>
        <taxon>Insecta</taxon>
        <taxon>Pterygota</taxon>
        <taxon>Neoptera</taxon>
        <taxon>Endopterygota</taxon>
        <taxon>Coleoptera</taxon>
        <taxon>Polyphaga</taxon>
        <taxon>Scarabaeiformia</taxon>
        <taxon>Scarabaeidae</taxon>
        <taxon>Rutelinae</taxon>
        <taxon>Popillia</taxon>
    </lineage>
</organism>
<dbReference type="AlphaFoldDB" id="A0AAW1JI60"/>
<protein>
    <submittedName>
        <fullName evidence="1">Uncharacterized protein</fullName>
    </submittedName>
</protein>
<sequence length="99" mass="11160">MQVFRAEYACVMTPYSTIKLVEARRIDSPTALVVNDRSVSIVESTPPRCVGKILACCTFLIYMCKQVSFLFEFIARIGVPLDQIKSEGRIAHIIDDNVF</sequence>
<accession>A0AAW1JI60</accession>
<dbReference type="EMBL" id="JASPKY010000373">
    <property type="protein sequence ID" value="KAK9703306.1"/>
    <property type="molecule type" value="Genomic_DNA"/>
</dbReference>
<dbReference type="Proteomes" id="UP001458880">
    <property type="component" value="Unassembled WGS sequence"/>
</dbReference>
<evidence type="ECO:0000313" key="2">
    <source>
        <dbReference type="Proteomes" id="UP001458880"/>
    </source>
</evidence>
<evidence type="ECO:0000313" key="1">
    <source>
        <dbReference type="EMBL" id="KAK9703306.1"/>
    </source>
</evidence>
<name>A0AAW1JI60_POPJA</name>
<reference evidence="1 2" key="1">
    <citation type="journal article" date="2024" name="BMC Genomics">
        <title>De novo assembly and annotation of Popillia japonica's genome with initial clues to its potential as an invasive pest.</title>
        <authorList>
            <person name="Cucini C."/>
            <person name="Boschi S."/>
            <person name="Funari R."/>
            <person name="Cardaioli E."/>
            <person name="Iannotti N."/>
            <person name="Marturano G."/>
            <person name="Paoli F."/>
            <person name="Bruttini M."/>
            <person name="Carapelli A."/>
            <person name="Frati F."/>
            <person name="Nardi F."/>
        </authorList>
    </citation>
    <scope>NUCLEOTIDE SEQUENCE [LARGE SCALE GENOMIC DNA]</scope>
    <source>
        <strain evidence="1">DMR45628</strain>
    </source>
</reference>
<keyword evidence="2" id="KW-1185">Reference proteome</keyword>
<gene>
    <name evidence="1" type="ORF">QE152_g29425</name>
</gene>
<comment type="caution">
    <text evidence="1">The sequence shown here is derived from an EMBL/GenBank/DDBJ whole genome shotgun (WGS) entry which is preliminary data.</text>
</comment>